<reference evidence="3" key="1">
    <citation type="submission" date="2013-08" db="EMBL/GenBank/DDBJ databases">
        <authorList>
            <person name="Mendez C."/>
            <person name="Richter M."/>
            <person name="Ferrer M."/>
            <person name="Sanchez J."/>
        </authorList>
    </citation>
    <scope>NUCLEOTIDE SEQUENCE</scope>
</reference>
<evidence type="ECO:0000256" key="1">
    <source>
        <dbReference type="ARBA" id="ARBA00022801"/>
    </source>
</evidence>
<dbReference type="InterPro" id="IPR006680">
    <property type="entry name" value="Amidohydro-rel"/>
</dbReference>
<reference evidence="3" key="2">
    <citation type="journal article" date="2014" name="ISME J.">
        <title>Microbial stratification in low pH oxic and suboxic macroscopic growths along an acid mine drainage.</title>
        <authorList>
            <person name="Mendez-Garcia C."/>
            <person name="Mesa V."/>
            <person name="Sprenger R.R."/>
            <person name="Richter M."/>
            <person name="Diez M.S."/>
            <person name="Solano J."/>
            <person name="Bargiela R."/>
            <person name="Golyshina O.V."/>
            <person name="Manteca A."/>
            <person name="Ramos J.L."/>
            <person name="Gallego J.R."/>
            <person name="Llorente I."/>
            <person name="Martins Dos Santos V.A."/>
            <person name="Jensen O.N."/>
            <person name="Pelaez A.I."/>
            <person name="Sanchez J."/>
            <person name="Ferrer M."/>
        </authorList>
    </citation>
    <scope>NUCLEOTIDE SEQUENCE</scope>
</reference>
<dbReference type="PANTHER" id="PTHR11113">
    <property type="entry name" value="N-ACETYLGLUCOSAMINE-6-PHOSPHATE DEACETYLASE"/>
    <property type="match status" value="1"/>
</dbReference>
<dbReference type="AlphaFoldDB" id="T1ACM1"/>
<sequence length="114" mass="12000">VTDAMSPVGGTQGGYKLGPYDVTVRDGKCVTADGTLAGSALDLATAVRNLIRRLGIPKDEALRMATLYPAEFLGVSDRRGRIAVGYPAHLAIFDNDVNVSAVVYDGEYQLVGAI</sequence>
<comment type="caution">
    <text evidence="3">The sequence shown here is derived from an EMBL/GenBank/DDBJ whole genome shotgun (WGS) entry which is preliminary data.</text>
</comment>
<dbReference type="GO" id="GO:0008448">
    <property type="term" value="F:N-acetylglucosamine-6-phosphate deacetylase activity"/>
    <property type="evidence" value="ECO:0007669"/>
    <property type="project" value="TreeGrafter"/>
</dbReference>
<dbReference type="InterPro" id="IPR011059">
    <property type="entry name" value="Metal-dep_hydrolase_composite"/>
</dbReference>
<proteinExistence type="predicted"/>
<gene>
    <name evidence="3" type="ORF">B1B_09715</name>
</gene>
<dbReference type="InterPro" id="IPR032466">
    <property type="entry name" value="Metal_Hydrolase"/>
</dbReference>
<keyword evidence="1" id="KW-0378">Hydrolase</keyword>
<name>T1ACM1_9ZZZZ</name>
<dbReference type="GO" id="GO:0006046">
    <property type="term" value="P:N-acetylglucosamine catabolic process"/>
    <property type="evidence" value="ECO:0007669"/>
    <property type="project" value="TreeGrafter"/>
</dbReference>
<accession>T1ACM1</accession>
<dbReference type="Pfam" id="PF01979">
    <property type="entry name" value="Amidohydro_1"/>
    <property type="match status" value="1"/>
</dbReference>
<evidence type="ECO:0000259" key="2">
    <source>
        <dbReference type="Pfam" id="PF01979"/>
    </source>
</evidence>
<dbReference type="SUPFAM" id="SSF51556">
    <property type="entry name" value="Metallo-dependent hydrolases"/>
    <property type="match status" value="1"/>
</dbReference>
<organism evidence="3">
    <name type="scientific">mine drainage metagenome</name>
    <dbReference type="NCBI Taxonomy" id="410659"/>
    <lineage>
        <taxon>unclassified sequences</taxon>
        <taxon>metagenomes</taxon>
        <taxon>ecological metagenomes</taxon>
    </lineage>
</organism>
<evidence type="ECO:0000313" key="3">
    <source>
        <dbReference type="EMBL" id="EQD54383.1"/>
    </source>
</evidence>
<dbReference type="Gene3D" id="3.20.20.140">
    <property type="entry name" value="Metal-dependent hydrolases"/>
    <property type="match status" value="1"/>
</dbReference>
<dbReference type="PANTHER" id="PTHR11113:SF14">
    <property type="entry name" value="N-ACETYLGLUCOSAMINE-6-PHOSPHATE DEACETYLASE"/>
    <property type="match status" value="1"/>
</dbReference>
<protein>
    <submittedName>
        <fullName evidence="3">N-acetylglucosamine-6-phosphate deacetylase</fullName>
    </submittedName>
</protein>
<feature type="domain" description="Amidohydrolase-related" evidence="2">
    <location>
        <begin position="31"/>
        <end position="107"/>
    </location>
</feature>
<dbReference type="EMBL" id="AUZY01006433">
    <property type="protein sequence ID" value="EQD54383.1"/>
    <property type="molecule type" value="Genomic_DNA"/>
</dbReference>
<feature type="non-terminal residue" evidence="3">
    <location>
        <position position="1"/>
    </location>
</feature>
<dbReference type="Gene3D" id="2.30.40.10">
    <property type="entry name" value="Urease, subunit C, domain 1"/>
    <property type="match status" value="1"/>
</dbReference>
<dbReference type="SUPFAM" id="SSF51338">
    <property type="entry name" value="Composite domain of metallo-dependent hydrolases"/>
    <property type="match status" value="1"/>
</dbReference>